<gene>
    <name evidence="1" type="ORF">GSONMT00000664001</name>
</gene>
<protein>
    <submittedName>
        <fullName evidence="1">Uncharacterized protein</fullName>
    </submittedName>
</protein>
<dbReference type="EMBL" id="FR908193">
    <property type="protein sequence ID" value="CDQ87851.1"/>
    <property type="molecule type" value="Genomic_DNA"/>
</dbReference>
<evidence type="ECO:0000313" key="2">
    <source>
        <dbReference type="Proteomes" id="UP000193380"/>
    </source>
</evidence>
<reference evidence="1" key="2">
    <citation type="submission" date="2014-03" db="EMBL/GenBank/DDBJ databases">
        <authorList>
            <person name="Genoscope - CEA"/>
        </authorList>
    </citation>
    <scope>NUCLEOTIDE SEQUENCE</scope>
</reference>
<accession>A0A060Y7Z4</accession>
<name>A0A060Y7Z4_ONCMY</name>
<proteinExistence type="predicted"/>
<dbReference type="PaxDb" id="8022-A0A060Y7Z4"/>
<dbReference type="AlphaFoldDB" id="A0A060Y7Z4"/>
<reference evidence="1" key="1">
    <citation type="journal article" date="2014" name="Nat. Commun.">
        <title>The rainbow trout genome provides novel insights into evolution after whole-genome duplication in vertebrates.</title>
        <authorList>
            <person name="Berthelot C."/>
            <person name="Brunet F."/>
            <person name="Chalopin D."/>
            <person name="Juanchich A."/>
            <person name="Bernard M."/>
            <person name="Noel B."/>
            <person name="Bento P."/>
            <person name="Da Silva C."/>
            <person name="Labadie K."/>
            <person name="Alberti A."/>
            <person name="Aury J.M."/>
            <person name="Louis A."/>
            <person name="Dehais P."/>
            <person name="Bardou P."/>
            <person name="Montfort J."/>
            <person name="Klopp C."/>
            <person name="Cabau C."/>
            <person name="Gaspin C."/>
            <person name="Thorgaard G.H."/>
            <person name="Boussaha M."/>
            <person name="Quillet E."/>
            <person name="Guyomard R."/>
            <person name="Galiana D."/>
            <person name="Bobe J."/>
            <person name="Volff J.N."/>
            <person name="Genet C."/>
            <person name="Wincker P."/>
            <person name="Jaillon O."/>
            <person name="Roest Crollius H."/>
            <person name="Guiguen Y."/>
        </authorList>
    </citation>
    <scope>NUCLEOTIDE SEQUENCE [LARGE SCALE GENOMIC DNA]</scope>
</reference>
<dbReference type="STRING" id="8022.A0A060Y7Z4"/>
<dbReference type="Proteomes" id="UP000193380">
    <property type="component" value="Unassembled WGS sequence"/>
</dbReference>
<sequence>MMDTGGVVVLPEETSAHVSERLRPYDVILKKWMPHK</sequence>
<evidence type="ECO:0000313" key="1">
    <source>
        <dbReference type="EMBL" id="CDQ87851.1"/>
    </source>
</evidence>
<organism evidence="1 2">
    <name type="scientific">Oncorhynchus mykiss</name>
    <name type="common">Rainbow trout</name>
    <name type="synonym">Salmo gairdneri</name>
    <dbReference type="NCBI Taxonomy" id="8022"/>
    <lineage>
        <taxon>Eukaryota</taxon>
        <taxon>Metazoa</taxon>
        <taxon>Chordata</taxon>
        <taxon>Craniata</taxon>
        <taxon>Vertebrata</taxon>
        <taxon>Euteleostomi</taxon>
        <taxon>Actinopterygii</taxon>
        <taxon>Neopterygii</taxon>
        <taxon>Teleostei</taxon>
        <taxon>Protacanthopterygii</taxon>
        <taxon>Salmoniformes</taxon>
        <taxon>Salmonidae</taxon>
        <taxon>Salmoninae</taxon>
        <taxon>Oncorhynchus</taxon>
    </lineage>
</organism>